<comment type="similarity">
    <text evidence="4">Belongs to the cyclic nucleotide phosphodiesterase class-III family.</text>
</comment>
<dbReference type="SUPFAM" id="SSF56300">
    <property type="entry name" value="Metallo-dependent phosphatases"/>
    <property type="match status" value="1"/>
</dbReference>
<dbReference type="Proteomes" id="UP000228621">
    <property type="component" value="Unassembled WGS sequence"/>
</dbReference>
<feature type="domain" description="Calcineurin-like phosphoesterase" evidence="5">
    <location>
        <begin position="15"/>
        <end position="198"/>
    </location>
</feature>
<protein>
    <submittedName>
        <fullName evidence="6">3',5'-cyclic-nucleotide phosphodiesterase</fullName>
    </submittedName>
</protein>
<organism evidence="6 7">
    <name type="scientific">Pseudoalteromonas piscicida</name>
    <dbReference type="NCBI Taxonomy" id="43662"/>
    <lineage>
        <taxon>Bacteria</taxon>
        <taxon>Pseudomonadati</taxon>
        <taxon>Pseudomonadota</taxon>
        <taxon>Gammaproteobacteria</taxon>
        <taxon>Alteromonadales</taxon>
        <taxon>Pseudoalteromonadaceae</taxon>
        <taxon>Pseudoalteromonas</taxon>
    </lineage>
</organism>
<dbReference type="InterPro" id="IPR050884">
    <property type="entry name" value="CNP_phosphodiesterase-III"/>
</dbReference>
<dbReference type="GO" id="GO:0016787">
    <property type="term" value="F:hydrolase activity"/>
    <property type="evidence" value="ECO:0007669"/>
    <property type="project" value="UniProtKB-KW"/>
</dbReference>
<evidence type="ECO:0000313" key="6">
    <source>
        <dbReference type="EMBL" id="PCK33732.1"/>
    </source>
</evidence>
<dbReference type="PANTHER" id="PTHR42988:SF2">
    <property type="entry name" value="CYCLIC NUCLEOTIDE PHOSPHODIESTERASE CBUA0032-RELATED"/>
    <property type="match status" value="1"/>
</dbReference>
<dbReference type="InterPro" id="IPR029052">
    <property type="entry name" value="Metallo-depent_PP-like"/>
</dbReference>
<comment type="caution">
    <text evidence="6">The sequence shown here is derived from an EMBL/GenBank/DDBJ whole genome shotgun (WGS) entry which is preliminary data.</text>
</comment>
<evidence type="ECO:0000313" key="7">
    <source>
        <dbReference type="Proteomes" id="UP000228621"/>
    </source>
</evidence>
<dbReference type="EMBL" id="NKHF01000001">
    <property type="protein sequence ID" value="PCK33732.1"/>
    <property type="molecule type" value="Genomic_DNA"/>
</dbReference>
<dbReference type="AlphaFoldDB" id="A0A2A5JW88"/>
<dbReference type="InterPro" id="IPR004843">
    <property type="entry name" value="Calcineurin-like_PHP"/>
</dbReference>
<evidence type="ECO:0000256" key="1">
    <source>
        <dbReference type="ARBA" id="ARBA00022723"/>
    </source>
</evidence>
<name>A0A2A5JW88_PSEO7</name>
<keyword evidence="3" id="KW-0408">Iron</keyword>
<evidence type="ECO:0000259" key="5">
    <source>
        <dbReference type="Pfam" id="PF00149"/>
    </source>
</evidence>
<evidence type="ECO:0000256" key="3">
    <source>
        <dbReference type="ARBA" id="ARBA00023004"/>
    </source>
</evidence>
<keyword evidence="2" id="KW-0378">Hydrolase</keyword>
<sequence>MAWFDAELRVEKSQIRIAHFTDSHLFADQTGEYFGVNTALNFERTLAAMAQEEFDFVVFGGDLTQDHSAESYQLFARLVAQSPLQCPVLWVPGNHDDVSLLEEISCGQIFCHKRVCGPFGQVLLVNSKSETPAGWCNEEHMAELAHHLNRKTIVFAHHHPKPIDGYLDKHMLENGPKLLNTLVDTNQVVGLFHGHVHHEYQQRFRALPVFATPATSIQFEKYTVDWQQRDLGPAYRQISFTEHGIETEVRWLER</sequence>
<proteinExistence type="inferred from homology"/>
<dbReference type="Gene3D" id="3.60.21.10">
    <property type="match status" value="1"/>
</dbReference>
<dbReference type="RefSeq" id="WP_099640130.1">
    <property type="nucleotide sequence ID" value="NZ_NKHF01000001.1"/>
</dbReference>
<reference evidence="7" key="1">
    <citation type="journal article" date="2019" name="Genome Announc.">
        <title>Draft Genome Sequence of Pseudoalteromonas piscicida Strain 36Y ROTHPW, an Hypersaline Seawater Isolate from the South Coast of Sonora, Mexico.</title>
        <authorList>
            <person name="Sanchez-Diaz R."/>
            <person name="Molina-Garza Z.J."/>
            <person name="Cruz-Suarez L.E."/>
            <person name="Selvin J."/>
            <person name="Kiran G.S."/>
            <person name="Ibarra-Gamez J.C."/>
            <person name="Gomez-Gil B."/>
            <person name="Galaviz-Silva L."/>
        </authorList>
    </citation>
    <scope>NUCLEOTIDE SEQUENCE [LARGE SCALE GENOMIC DNA]</scope>
    <source>
        <strain evidence="7">36Y_RITHPW</strain>
    </source>
</reference>
<evidence type="ECO:0000256" key="2">
    <source>
        <dbReference type="ARBA" id="ARBA00022801"/>
    </source>
</evidence>
<dbReference type="GO" id="GO:0046872">
    <property type="term" value="F:metal ion binding"/>
    <property type="evidence" value="ECO:0007669"/>
    <property type="project" value="UniProtKB-KW"/>
</dbReference>
<dbReference type="OrthoDB" id="9784378at2"/>
<dbReference type="PANTHER" id="PTHR42988">
    <property type="entry name" value="PHOSPHOHYDROLASE"/>
    <property type="match status" value="1"/>
</dbReference>
<keyword evidence="1" id="KW-0479">Metal-binding</keyword>
<keyword evidence="7" id="KW-1185">Reference proteome</keyword>
<accession>A0A2A5JW88</accession>
<evidence type="ECO:0000256" key="4">
    <source>
        <dbReference type="ARBA" id="ARBA00025742"/>
    </source>
</evidence>
<dbReference type="Pfam" id="PF00149">
    <property type="entry name" value="Metallophos"/>
    <property type="match status" value="1"/>
</dbReference>
<gene>
    <name evidence="6" type="ORF">CEX98_00175</name>
</gene>